<comment type="caution">
    <text evidence="1">The sequence shown here is derived from an EMBL/GenBank/DDBJ whole genome shotgun (WGS) entry which is preliminary data.</text>
</comment>
<evidence type="ECO:0000313" key="2">
    <source>
        <dbReference type="Proteomes" id="UP001164250"/>
    </source>
</evidence>
<evidence type="ECO:0000313" key="1">
    <source>
        <dbReference type="EMBL" id="KAJ0101329.1"/>
    </source>
</evidence>
<dbReference type="Proteomes" id="UP001164250">
    <property type="component" value="Chromosome 3"/>
</dbReference>
<proteinExistence type="predicted"/>
<reference evidence="2" key="1">
    <citation type="journal article" date="2023" name="G3 (Bethesda)">
        <title>Genome assembly and association tests identify interacting loci associated with vigor, precocity, and sex in interspecific pistachio rootstocks.</title>
        <authorList>
            <person name="Palmer W."/>
            <person name="Jacygrad E."/>
            <person name="Sagayaradj S."/>
            <person name="Cavanaugh K."/>
            <person name="Han R."/>
            <person name="Bertier L."/>
            <person name="Beede B."/>
            <person name="Kafkas S."/>
            <person name="Golino D."/>
            <person name="Preece J."/>
            <person name="Michelmore R."/>
        </authorList>
    </citation>
    <scope>NUCLEOTIDE SEQUENCE [LARGE SCALE GENOMIC DNA]</scope>
</reference>
<accession>A0ACC1BQG7</accession>
<keyword evidence="2" id="KW-1185">Reference proteome</keyword>
<dbReference type="EMBL" id="CM047899">
    <property type="protein sequence ID" value="KAJ0101329.1"/>
    <property type="molecule type" value="Genomic_DNA"/>
</dbReference>
<gene>
    <name evidence="1" type="ORF">Patl1_04752</name>
</gene>
<name>A0ACC1BQG7_9ROSI</name>
<sequence>MPGGRWWLPWMLCVH</sequence>
<protein>
    <submittedName>
        <fullName evidence="1">Uncharacterized protein</fullName>
    </submittedName>
</protein>
<organism evidence="1 2">
    <name type="scientific">Pistacia atlantica</name>
    <dbReference type="NCBI Taxonomy" id="434234"/>
    <lineage>
        <taxon>Eukaryota</taxon>
        <taxon>Viridiplantae</taxon>
        <taxon>Streptophyta</taxon>
        <taxon>Embryophyta</taxon>
        <taxon>Tracheophyta</taxon>
        <taxon>Spermatophyta</taxon>
        <taxon>Magnoliopsida</taxon>
        <taxon>eudicotyledons</taxon>
        <taxon>Gunneridae</taxon>
        <taxon>Pentapetalae</taxon>
        <taxon>rosids</taxon>
        <taxon>malvids</taxon>
        <taxon>Sapindales</taxon>
        <taxon>Anacardiaceae</taxon>
        <taxon>Pistacia</taxon>
    </lineage>
</organism>